<gene>
    <name evidence="1" type="ORF">PIL02S_03449</name>
</gene>
<dbReference type="RefSeq" id="WP_110820948.1">
    <property type="nucleotide sequence ID" value="NZ_PRLG01000020.1"/>
</dbReference>
<proteinExistence type="predicted"/>
<accession>A0A2W0CKE6</accession>
<dbReference type="EMBL" id="PRLG01000020">
    <property type="protein sequence ID" value="PYY28298.1"/>
    <property type="molecule type" value="Genomic_DNA"/>
</dbReference>
<evidence type="ECO:0000313" key="1">
    <source>
        <dbReference type="EMBL" id="PYY28298.1"/>
    </source>
</evidence>
<dbReference type="Proteomes" id="UP000247459">
    <property type="component" value="Unassembled WGS sequence"/>
</dbReference>
<name>A0A2W0CKE6_9BACL</name>
<organism evidence="1 2">
    <name type="scientific">Paenibacillus illinoisensis</name>
    <dbReference type="NCBI Taxonomy" id="59845"/>
    <lineage>
        <taxon>Bacteria</taxon>
        <taxon>Bacillati</taxon>
        <taxon>Bacillota</taxon>
        <taxon>Bacilli</taxon>
        <taxon>Bacillales</taxon>
        <taxon>Paenibacillaceae</taxon>
        <taxon>Paenibacillus</taxon>
    </lineage>
</organism>
<dbReference type="OrthoDB" id="10015128at2"/>
<protein>
    <submittedName>
        <fullName evidence="1">Uncharacterized protein</fullName>
    </submittedName>
</protein>
<sequence length="198" mass="23134">MILNPENYTELYTELNFLKERMAIKGQIKLHSVKSEVFNGSVKNDSTIYLTDSLISSYYNDPLPFRYLLGHELVHINYGDFGKRIRSIASKTLYSNVKRAESLLIETRADMLSYKHNDFSFVEVKGVLTTLKKNEKGKEKSRTYKQGYPSRSLLIEVMSKFDDFSPEFIDYILEDFCTFQKVSKTTRKKISDLKEKFI</sequence>
<reference evidence="1 2" key="1">
    <citation type="submission" date="2018-01" db="EMBL/GenBank/DDBJ databases">
        <title>Genome sequence of the PGP bacterium Paenibacillus illinoisensis E3.</title>
        <authorList>
            <person name="Rolli E."/>
            <person name="Marasco R."/>
            <person name="Bessem C."/>
            <person name="Michoud G."/>
            <person name="Gaiarsa S."/>
            <person name="Borin S."/>
            <person name="Daffonchio D."/>
        </authorList>
    </citation>
    <scope>NUCLEOTIDE SEQUENCE [LARGE SCALE GENOMIC DNA]</scope>
    <source>
        <strain evidence="1 2">E3</strain>
    </source>
</reference>
<dbReference type="AlphaFoldDB" id="A0A2W0CKE6"/>
<comment type="caution">
    <text evidence="1">The sequence shown here is derived from an EMBL/GenBank/DDBJ whole genome shotgun (WGS) entry which is preliminary data.</text>
</comment>
<evidence type="ECO:0000313" key="2">
    <source>
        <dbReference type="Proteomes" id="UP000247459"/>
    </source>
</evidence>